<keyword evidence="3" id="KW-1185">Reference proteome</keyword>
<reference evidence="2 3" key="1">
    <citation type="journal article" date="2018" name="Biotechnol. Biofuels">
        <title>Integrative visual omics of the white-rot fungus Polyporus brumalis exposes the biotechnological potential of its oxidative enzymes for delignifying raw plant biomass.</title>
        <authorList>
            <person name="Miyauchi S."/>
            <person name="Rancon A."/>
            <person name="Drula E."/>
            <person name="Hage H."/>
            <person name="Chaduli D."/>
            <person name="Favel A."/>
            <person name="Grisel S."/>
            <person name="Henrissat B."/>
            <person name="Herpoel-Gimbert I."/>
            <person name="Ruiz-Duenas F.J."/>
            <person name="Chevret D."/>
            <person name="Hainaut M."/>
            <person name="Lin J."/>
            <person name="Wang M."/>
            <person name="Pangilinan J."/>
            <person name="Lipzen A."/>
            <person name="Lesage-Meessen L."/>
            <person name="Navarro D."/>
            <person name="Riley R."/>
            <person name="Grigoriev I.V."/>
            <person name="Zhou S."/>
            <person name="Raouche S."/>
            <person name="Rosso M.N."/>
        </authorList>
    </citation>
    <scope>NUCLEOTIDE SEQUENCE [LARGE SCALE GENOMIC DNA]</scope>
    <source>
        <strain evidence="2 3">BRFM 1820</strain>
    </source>
</reference>
<gene>
    <name evidence="2" type="ORF">OH76DRAFT_1410527</name>
</gene>
<sequence>MAPARLRKHACIVLDDLHAVRLNTRGTSPRTPVDSSGPVPRRDCTLEMRMRRRGAAAMNLPPATCRESIAATAASTMRPLQAAWLCSAPRGGRDDRAGEPKHVQRGRYTARGTDTRTAAGHVAATAETHGVS</sequence>
<feature type="compositionally biased region" description="Basic and acidic residues" evidence="1">
    <location>
        <begin position="91"/>
        <end position="102"/>
    </location>
</feature>
<protein>
    <submittedName>
        <fullName evidence="2">Uncharacterized protein</fullName>
    </submittedName>
</protein>
<dbReference type="AlphaFoldDB" id="A0A371CS70"/>
<evidence type="ECO:0000313" key="3">
    <source>
        <dbReference type="Proteomes" id="UP000256964"/>
    </source>
</evidence>
<dbReference type="Proteomes" id="UP000256964">
    <property type="component" value="Unassembled WGS sequence"/>
</dbReference>
<accession>A0A371CS70</accession>
<feature type="compositionally biased region" description="Low complexity" evidence="1">
    <location>
        <begin position="106"/>
        <end position="120"/>
    </location>
</feature>
<evidence type="ECO:0000256" key="1">
    <source>
        <dbReference type="SAM" id="MobiDB-lite"/>
    </source>
</evidence>
<feature type="region of interest" description="Disordered" evidence="1">
    <location>
        <begin position="88"/>
        <end position="132"/>
    </location>
</feature>
<evidence type="ECO:0000313" key="2">
    <source>
        <dbReference type="EMBL" id="RDX43087.1"/>
    </source>
</evidence>
<organism evidence="2 3">
    <name type="scientific">Lentinus brumalis</name>
    <dbReference type="NCBI Taxonomy" id="2498619"/>
    <lineage>
        <taxon>Eukaryota</taxon>
        <taxon>Fungi</taxon>
        <taxon>Dikarya</taxon>
        <taxon>Basidiomycota</taxon>
        <taxon>Agaricomycotina</taxon>
        <taxon>Agaricomycetes</taxon>
        <taxon>Polyporales</taxon>
        <taxon>Polyporaceae</taxon>
        <taxon>Lentinus</taxon>
    </lineage>
</organism>
<dbReference type="EMBL" id="KZ857471">
    <property type="protein sequence ID" value="RDX43087.1"/>
    <property type="molecule type" value="Genomic_DNA"/>
</dbReference>
<name>A0A371CS70_9APHY</name>
<proteinExistence type="predicted"/>